<dbReference type="EMBL" id="CM047744">
    <property type="protein sequence ID" value="KAJ0027962.1"/>
    <property type="molecule type" value="Genomic_DNA"/>
</dbReference>
<organism evidence="1 2">
    <name type="scientific">Pistacia integerrima</name>
    <dbReference type="NCBI Taxonomy" id="434235"/>
    <lineage>
        <taxon>Eukaryota</taxon>
        <taxon>Viridiplantae</taxon>
        <taxon>Streptophyta</taxon>
        <taxon>Embryophyta</taxon>
        <taxon>Tracheophyta</taxon>
        <taxon>Spermatophyta</taxon>
        <taxon>Magnoliopsida</taxon>
        <taxon>eudicotyledons</taxon>
        <taxon>Gunneridae</taxon>
        <taxon>Pentapetalae</taxon>
        <taxon>rosids</taxon>
        <taxon>malvids</taxon>
        <taxon>Sapindales</taxon>
        <taxon>Anacardiaceae</taxon>
        <taxon>Pistacia</taxon>
    </lineage>
</organism>
<keyword evidence="2" id="KW-1185">Reference proteome</keyword>
<proteinExistence type="predicted"/>
<dbReference type="Proteomes" id="UP001163603">
    <property type="component" value="Chromosome 9"/>
</dbReference>
<evidence type="ECO:0000313" key="2">
    <source>
        <dbReference type="Proteomes" id="UP001163603"/>
    </source>
</evidence>
<accession>A0ACC0Y2Z2</accession>
<gene>
    <name evidence="1" type="ORF">Pint_35451</name>
</gene>
<sequence length="417" mass="47004">MSFSSCLKCYPWPHPQPLLSFSHKPIISFASTQQHHQPLTATSLSTSPHQLPPNFTSSQLLDTLRRQRDESSALRLFSWASKQPSFTPTLSVYEEILSKLGKVGSFDSMTRILEEIKASGCQINPGTFLIFIESYAKFDLYDEILRVTPLMQQEFGLVPDTHFYNFLLNVLVDGNKLKLVETAHSDMNSRGIKPDVSTFNILIKALCRAHQIRPAMLMMEEMPGYGLAPDEKTFTTLMQGFIEEGNINAALRIKEHMVETGCPVTNVTVNVLVHGLCKELIQALFKRKRTTEAMRLFREMMEKGDPPDAVTYKFVFRGLCSGGGPISEAVDFVVEMLEKGFLPEFSSFYMLAEGLCSLSMEDTLVNLIDMVMDKAKFSASEASIIRGFLKIQKFKDALGTFGDILDSRNPRKAYWSR</sequence>
<reference evidence="2" key="1">
    <citation type="journal article" date="2023" name="G3 (Bethesda)">
        <title>Genome assembly and association tests identify interacting loci associated with vigor, precocity, and sex in interspecific pistachio rootstocks.</title>
        <authorList>
            <person name="Palmer W."/>
            <person name="Jacygrad E."/>
            <person name="Sagayaradj S."/>
            <person name="Cavanaugh K."/>
            <person name="Han R."/>
            <person name="Bertier L."/>
            <person name="Beede B."/>
            <person name="Kafkas S."/>
            <person name="Golino D."/>
            <person name="Preece J."/>
            <person name="Michelmore R."/>
        </authorList>
    </citation>
    <scope>NUCLEOTIDE SEQUENCE [LARGE SCALE GENOMIC DNA]</scope>
</reference>
<evidence type="ECO:0000313" key="1">
    <source>
        <dbReference type="EMBL" id="KAJ0027962.1"/>
    </source>
</evidence>
<name>A0ACC0Y2Z2_9ROSI</name>
<comment type="caution">
    <text evidence="1">The sequence shown here is derived from an EMBL/GenBank/DDBJ whole genome shotgun (WGS) entry which is preliminary data.</text>
</comment>
<protein>
    <submittedName>
        <fullName evidence="1">Uncharacterized protein</fullName>
    </submittedName>
</protein>